<accession>D4BL23</accession>
<proteinExistence type="predicted"/>
<dbReference type="EMBL" id="ABWL02000041">
    <property type="protein sequence ID" value="EFE05400.1"/>
    <property type="molecule type" value="Genomic_DNA"/>
</dbReference>
<name>D4BL23_9ENTR</name>
<dbReference type="AlphaFoldDB" id="D4BL23"/>
<organism evidence="1 2">
    <name type="scientific">Citrobacter youngae ATCC 29220</name>
    <dbReference type="NCBI Taxonomy" id="500640"/>
    <lineage>
        <taxon>Bacteria</taxon>
        <taxon>Pseudomonadati</taxon>
        <taxon>Pseudomonadota</taxon>
        <taxon>Gammaproteobacteria</taxon>
        <taxon>Enterobacterales</taxon>
        <taxon>Enterobacteriaceae</taxon>
        <taxon>Citrobacter</taxon>
        <taxon>Citrobacter freundii complex</taxon>
    </lineage>
</organism>
<dbReference type="HOGENOM" id="CLU_2681064_0_0_6"/>
<gene>
    <name evidence="1" type="ORF">CIT292_11263</name>
</gene>
<reference evidence="1 2" key="1">
    <citation type="submission" date="2010-02" db="EMBL/GenBank/DDBJ databases">
        <authorList>
            <person name="Weinstock G."/>
            <person name="Sodergren E."/>
            <person name="Clifton S."/>
            <person name="Fulton L."/>
            <person name="Fulton B."/>
            <person name="Courtney L."/>
            <person name="Fronick C."/>
            <person name="Harrison M."/>
            <person name="Strong C."/>
            <person name="Farmer C."/>
            <person name="Delahaunty K."/>
            <person name="Markovic C."/>
            <person name="Hall O."/>
            <person name="Minx P."/>
            <person name="Tomlinson C."/>
            <person name="Mitreva M."/>
            <person name="Nelson J."/>
            <person name="Hou S."/>
            <person name="Wollam A."/>
            <person name="Pepin K.H."/>
            <person name="Johnson M."/>
            <person name="Bhonagiri V."/>
            <person name="Zhang X."/>
            <person name="Suruliraj S."/>
            <person name="Warren W."/>
            <person name="Chinwalla A."/>
            <person name="Mardis E.R."/>
            <person name="Wilson R.K."/>
        </authorList>
    </citation>
    <scope>NUCLEOTIDE SEQUENCE [LARGE SCALE GENOMIC DNA]</scope>
    <source>
        <strain evidence="1 2">ATCC 29220</strain>
    </source>
</reference>
<evidence type="ECO:0000313" key="2">
    <source>
        <dbReference type="Proteomes" id="UP000003880"/>
    </source>
</evidence>
<dbReference type="Proteomes" id="UP000003880">
    <property type="component" value="Unassembled WGS sequence"/>
</dbReference>
<comment type="caution">
    <text evidence="1">The sequence shown here is derived from an EMBL/GenBank/DDBJ whole genome shotgun (WGS) entry which is preliminary data.</text>
</comment>
<protein>
    <submittedName>
        <fullName evidence="1">Uncharacterized protein</fullName>
    </submittedName>
</protein>
<sequence length="74" mass="8420">MFRRFTVYVEFYQRERITLPAVFTGGGIAFTPRTKYREQVNIVAGIFTPDAYRPLVANIAAGRERRKFGMAATG</sequence>
<evidence type="ECO:0000313" key="1">
    <source>
        <dbReference type="EMBL" id="EFE05400.1"/>
    </source>
</evidence>